<evidence type="ECO:0000256" key="11">
    <source>
        <dbReference type="ARBA" id="ARBA00023014"/>
    </source>
</evidence>
<evidence type="ECO:0000256" key="8">
    <source>
        <dbReference type="ARBA" id="ARBA00022763"/>
    </source>
</evidence>
<dbReference type="SUPFAM" id="SSF48150">
    <property type="entry name" value="DNA-glycosylase"/>
    <property type="match status" value="1"/>
</dbReference>
<dbReference type="CDD" id="cd00056">
    <property type="entry name" value="ENDO3c"/>
    <property type="match status" value="1"/>
</dbReference>
<keyword evidence="9" id="KW-0378">Hydrolase</keyword>
<keyword evidence="7" id="KW-0479">Metal-binding</keyword>
<dbReference type="InterPro" id="IPR015797">
    <property type="entry name" value="NUDIX_hydrolase-like_dom_sf"/>
</dbReference>
<dbReference type="InterPro" id="IPR023170">
    <property type="entry name" value="HhH_base_excis_C"/>
</dbReference>
<dbReference type="Proteomes" id="UP001058120">
    <property type="component" value="Chromosome"/>
</dbReference>
<evidence type="ECO:0000256" key="7">
    <source>
        <dbReference type="ARBA" id="ARBA00022723"/>
    </source>
</evidence>
<proteinExistence type="inferred from homology"/>
<evidence type="ECO:0000256" key="13">
    <source>
        <dbReference type="ARBA" id="ARBA00023295"/>
    </source>
</evidence>
<name>A0ABY5Y3F7_9BACT</name>
<dbReference type="PANTHER" id="PTHR42944">
    <property type="entry name" value="ADENINE DNA GLYCOSYLASE"/>
    <property type="match status" value="1"/>
</dbReference>
<dbReference type="InterPro" id="IPR011257">
    <property type="entry name" value="DNA_glycosylase"/>
</dbReference>
<dbReference type="InterPro" id="IPR044298">
    <property type="entry name" value="MIG/MutY"/>
</dbReference>
<evidence type="ECO:0000256" key="3">
    <source>
        <dbReference type="ARBA" id="ARBA00002933"/>
    </source>
</evidence>
<feature type="domain" description="HhH-GPD" evidence="15">
    <location>
        <begin position="2"/>
        <end position="149"/>
    </location>
</feature>
<evidence type="ECO:0000256" key="5">
    <source>
        <dbReference type="ARBA" id="ARBA00012045"/>
    </source>
</evidence>
<evidence type="ECO:0000256" key="10">
    <source>
        <dbReference type="ARBA" id="ARBA00023004"/>
    </source>
</evidence>
<keyword evidence="10" id="KW-0408">Iron</keyword>
<dbReference type="Pfam" id="PF00730">
    <property type="entry name" value="HhH-GPD"/>
    <property type="match status" value="1"/>
</dbReference>
<evidence type="ECO:0000256" key="4">
    <source>
        <dbReference type="ARBA" id="ARBA00008343"/>
    </source>
</evidence>
<accession>A0ABY5Y3F7</accession>
<evidence type="ECO:0000256" key="12">
    <source>
        <dbReference type="ARBA" id="ARBA00023204"/>
    </source>
</evidence>
<dbReference type="SMART" id="SM00478">
    <property type="entry name" value="ENDO3c"/>
    <property type="match status" value="1"/>
</dbReference>
<evidence type="ECO:0000256" key="1">
    <source>
        <dbReference type="ARBA" id="ARBA00000843"/>
    </source>
</evidence>
<organism evidence="16 17">
    <name type="scientific">Taurinivorans muris</name>
    <dbReference type="NCBI Taxonomy" id="2787751"/>
    <lineage>
        <taxon>Bacteria</taxon>
        <taxon>Pseudomonadati</taxon>
        <taxon>Thermodesulfobacteriota</taxon>
        <taxon>Desulfovibrionia</taxon>
        <taxon>Desulfovibrionales</taxon>
        <taxon>Desulfovibrionaceae</taxon>
        <taxon>Taurinivorans</taxon>
    </lineage>
</organism>
<keyword evidence="12" id="KW-0234">DNA repair</keyword>
<evidence type="ECO:0000256" key="14">
    <source>
        <dbReference type="SAM" id="MobiDB-lite"/>
    </source>
</evidence>
<reference evidence="16" key="1">
    <citation type="submission" date="2020-12" db="EMBL/GenBank/DDBJ databases">
        <title>Taurinivorans muris gen. nov., sp. nov., fundamental and realized metabolic niche of a ubiquitous sulfidogenic bacterium in the murine intestine.</title>
        <authorList>
            <person name="Ye H."/>
            <person name="Hanson B.T."/>
            <person name="Loy A."/>
        </authorList>
    </citation>
    <scope>NUCLEOTIDE SEQUENCE</scope>
    <source>
        <strain evidence="16">LT0009</strain>
    </source>
</reference>
<evidence type="ECO:0000256" key="2">
    <source>
        <dbReference type="ARBA" id="ARBA00001966"/>
    </source>
</evidence>
<evidence type="ECO:0000256" key="6">
    <source>
        <dbReference type="ARBA" id="ARBA00022023"/>
    </source>
</evidence>
<dbReference type="EC" id="3.2.2.31" evidence="5"/>
<protein>
    <recommendedName>
        <fullName evidence="6">Adenine DNA glycosylase</fullName>
        <ecNumber evidence="5">3.2.2.31</ecNumber>
    </recommendedName>
</protein>
<evidence type="ECO:0000313" key="16">
    <source>
        <dbReference type="EMBL" id="UWX06114.1"/>
    </source>
</evidence>
<dbReference type="EMBL" id="CP065938">
    <property type="protein sequence ID" value="UWX06114.1"/>
    <property type="molecule type" value="Genomic_DNA"/>
</dbReference>
<evidence type="ECO:0000256" key="9">
    <source>
        <dbReference type="ARBA" id="ARBA00022801"/>
    </source>
</evidence>
<evidence type="ECO:0000313" key="17">
    <source>
        <dbReference type="Proteomes" id="UP001058120"/>
    </source>
</evidence>
<dbReference type="PANTHER" id="PTHR42944:SF1">
    <property type="entry name" value="ADENINE DNA GLYCOSYLASE"/>
    <property type="match status" value="1"/>
</dbReference>
<dbReference type="Gene3D" id="3.90.79.10">
    <property type="entry name" value="Nucleoside Triphosphate Pyrophosphohydrolase"/>
    <property type="match status" value="1"/>
</dbReference>
<gene>
    <name evidence="16" type="ORF">JBF11_02015</name>
</gene>
<dbReference type="RefSeq" id="WP_334315715.1">
    <property type="nucleotide sequence ID" value="NZ_CP065938.1"/>
</dbReference>
<comment type="similarity">
    <text evidence="4">Belongs to the Nth/MutY family.</text>
</comment>
<dbReference type="InterPro" id="IPR003265">
    <property type="entry name" value="HhH-GPD_domain"/>
</dbReference>
<dbReference type="Gene3D" id="1.10.1670.10">
    <property type="entry name" value="Helix-hairpin-Helix base-excision DNA repair enzymes (C-terminal)"/>
    <property type="match status" value="1"/>
</dbReference>
<dbReference type="SUPFAM" id="SSF55811">
    <property type="entry name" value="Nudix"/>
    <property type="match status" value="1"/>
</dbReference>
<evidence type="ECO:0000259" key="15">
    <source>
        <dbReference type="SMART" id="SM00478"/>
    </source>
</evidence>
<comment type="catalytic activity">
    <reaction evidence="1">
        <text>Hydrolyzes free adenine bases from 7,8-dihydro-8-oxoguanine:adenine mismatched double-stranded DNA, leaving an apurinic site.</text>
        <dbReference type="EC" id="3.2.2.31"/>
    </reaction>
</comment>
<dbReference type="Gene3D" id="1.10.340.30">
    <property type="entry name" value="Hypothetical protein, domain 2"/>
    <property type="match status" value="1"/>
</dbReference>
<keyword evidence="8" id="KW-0227">DNA damage</keyword>
<feature type="region of interest" description="Disordered" evidence="14">
    <location>
        <begin position="313"/>
        <end position="333"/>
    </location>
</feature>
<comment type="cofactor">
    <cofactor evidence="2">
        <name>[4Fe-4S] cluster</name>
        <dbReference type="ChEBI" id="CHEBI:49883"/>
    </cofactor>
</comment>
<keyword evidence="17" id="KW-1185">Reference proteome</keyword>
<keyword evidence="11" id="KW-0411">Iron-sulfur</keyword>
<keyword evidence="13" id="KW-0326">Glycosidase</keyword>
<sequence>MMLQQTQMERGVRYFNRWMQEFPTPDSIAESSLEKVLQLWEGLGYYSRARNIYASAKIISNTYNGKIPCDEAKIRSLAGIGEYTLSAIMGIAFEKDYAVVDANVERVFARLFNCTDKNLKKAVKPLAQELLPHGKARTYNQALMELGALVCKKIPQCANCPLVPYCESKKLNLERERPVPKAKKEIIPVLASFCIITNSNNEELLRQRTNQKLWNTLWEYFGIDTIIFDNASSAEEKQNVARQSILIEISETFKIPKAILEENISDNAFCVTSNYTNHKLTAYFFSWHVTEEFEQIINKNISGTGPYVWTKNTEQSAMPSHHRKAHQNHKEKG</sequence>
<comment type="function">
    <text evidence="3">Adenine glycosylase active on G-A mispairs. MutY also corrects error-prone DNA synthesis past GO lesions which are due to the oxidatively damaged form of guanine: 7,8-dihydro-8-oxoguanine (8-oxo-dGTP).</text>
</comment>